<keyword evidence="2" id="KW-1185">Reference proteome</keyword>
<dbReference type="RefSeq" id="WP_084116361.1">
    <property type="nucleotide sequence ID" value="NZ_FWXH01000010.1"/>
</dbReference>
<dbReference type="EMBL" id="FWXH01000010">
    <property type="protein sequence ID" value="SMC25682.1"/>
    <property type="molecule type" value="Genomic_DNA"/>
</dbReference>
<accession>A0A1W1XPA1</accession>
<proteinExistence type="predicted"/>
<sequence length="93" mass="10447">MTTHKKHRHIVKEPETNTPFDFNLNNIISMLGKININDMAPVLEKMAKQEAGGNNKSKEEIIKAIKTLLDSDKGELVTILIEAYGISRISTKK</sequence>
<dbReference type="AlphaFoldDB" id="A0A1W1XPA1"/>
<evidence type="ECO:0000313" key="1">
    <source>
        <dbReference type="EMBL" id="SMC25682.1"/>
    </source>
</evidence>
<organism evidence="1 2">
    <name type="scientific">Clostridium acidisoli DSM 12555</name>
    <dbReference type="NCBI Taxonomy" id="1121291"/>
    <lineage>
        <taxon>Bacteria</taxon>
        <taxon>Bacillati</taxon>
        <taxon>Bacillota</taxon>
        <taxon>Clostridia</taxon>
        <taxon>Eubacteriales</taxon>
        <taxon>Clostridiaceae</taxon>
        <taxon>Clostridium</taxon>
    </lineage>
</organism>
<dbReference type="STRING" id="1121291.SAMN02745134_02534"/>
<gene>
    <name evidence="1" type="ORF">SAMN02745134_02534</name>
</gene>
<dbReference type="Proteomes" id="UP000192468">
    <property type="component" value="Unassembled WGS sequence"/>
</dbReference>
<protein>
    <submittedName>
        <fullName evidence="1">Uncharacterized protein</fullName>
    </submittedName>
</protein>
<evidence type="ECO:0000313" key="2">
    <source>
        <dbReference type="Proteomes" id="UP000192468"/>
    </source>
</evidence>
<name>A0A1W1XPA1_9CLOT</name>
<dbReference type="OrthoDB" id="9864467at2"/>
<reference evidence="1 2" key="1">
    <citation type="submission" date="2017-04" db="EMBL/GenBank/DDBJ databases">
        <authorList>
            <person name="Afonso C.L."/>
            <person name="Miller P.J."/>
            <person name="Scott M.A."/>
            <person name="Spackman E."/>
            <person name="Goraichik I."/>
            <person name="Dimitrov K.M."/>
            <person name="Suarez D.L."/>
            <person name="Swayne D.E."/>
        </authorList>
    </citation>
    <scope>NUCLEOTIDE SEQUENCE [LARGE SCALE GENOMIC DNA]</scope>
    <source>
        <strain evidence="1 2">DSM 12555</strain>
    </source>
</reference>